<organism evidence="6 7">
    <name type="scientific">Mycetocola tolaasinivorans</name>
    <dbReference type="NCBI Taxonomy" id="76635"/>
    <lineage>
        <taxon>Bacteria</taxon>
        <taxon>Bacillati</taxon>
        <taxon>Actinomycetota</taxon>
        <taxon>Actinomycetes</taxon>
        <taxon>Micrococcales</taxon>
        <taxon>Microbacteriaceae</taxon>
        <taxon>Mycetocola</taxon>
    </lineage>
</organism>
<dbReference type="Pfam" id="PF00440">
    <property type="entry name" value="TetR_N"/>
    <property type="match status" value="1"/>
</dbReference>
<feature type="domain" description="HTH tetR-type" evidence="5">
    <location>
        <begin position="10"/>
        <end position="69"/>
    </location>
</feature>
<evidence type="ECO:0000256" key="3">
    <source>
        <dbReference type="ARBA" id="ARBA00023163"/>
    </source>
</evidence>
<keyword evidence="7" id="KW-1185">Reference proteome</keyword>
<proteinExistence type="predicted"/>
<dbReference type="RefSeq" id="WP_121648385.1">
    <property type="nucleotide sequence ID" value="NZ_RCUX01000005.1"/>
</dbReference>
<dbReference type="InterPro" id="IPR036271">
    <property type="entry name" value="Tet_transcr_reg_TetR-rel_C_sf"/>
</dbReference>
<comment type="caution">
    <text evidence="6">The sequence shown here is derived from an EMBL/GenBank/DDBJ whole genome shotgun (WGS) entry which is preliminary data.</text>
</comment>
<reference evidence="6 7" key="1">
    <citation type="submission" date="2018-10" db="EMBL/GenBank/DDBJ databases">
        <authorList>
            <person name="Li J."/>
        </authorList>
    </citation>
    <scope>NUCLEOTIDE SEQUENCE [LARGE SCALE GENOMIC DNA]</scope>
    <source>
        <strain evidence="6 7">IF 016277</strain>
    </source>
</reference>
<dbReference type="PROSITE" id="PS01081">
    <property type="entry name" value="HTH_TETR_1"/>
    <property type="match status" value="1"/>
</dbReference>
<dbReference type="Proteomes" id="UP000272503">
    <property type="component" value="Unassembled WGS sequence"/>
</dbReference>
<name>A0A3L7A946_9MICO</name>
<dbReference type="SUPFAM" id="SSF46689">
    <property type="entry name" value="Homeodomain-like"/>
    <property type="match status" value="1"/>
</dbReference>
<keyword evidence="3" id="KW-0804">Transcription</keyword>
<dbReference type="Gene3D" id="1.10.10.60">
    <property type="entry name" value="Homeodomain-like"/>
    <property type="match status" value="1"/>
</dbReference>
<evidence type="ECO:0000256" key="4">
    <source>
        <dbReference type="PROSITE-ProRule" id="PRU00335"/>
    </source>
</evidence>
<evidence type="ECO:0000256" key="2">
    <source>
        <dbReference type="ARBA" id="ARBA00023125"/>
    </source>
</evidence>
<keyword evidence="1" id="KW-0805">Transcription regulation</keyword>
<dbReference type="EMBL" id="RCUX01000005">
    <property type="protein sequence ID" value="RLP76101.1"/>
    <property type="molecule type" value="Genomic_DNA"/>
</dbReference>
<dbReference type="PANTHER" id="PTHR47506">
    <property type="entry name" value="TRANSCRIPTIONAL REGULATORY PROTEIN"/>
    <property type="match status" value="1"/>
</dbReference>
<dbReference type="InterPro" id="IPR009057">
    <property type="entry name" value="Homeodomain-like_sf"/>
</dbReference>
<gene>
    <name evidence="6" type="ORF">D9V32_08065</name>
</gene>
<feature type="DNA-binding region" description="H-T-H motif" evidence="4">
    <location>
        <begin position="32"/>
        <end position="51"/>
    </location>
</feature>
<evidence type="ECO:0000313" key="6">
    <source>
        <dbReference type="EMBL" id="RLP76101.1"/>
    </source>
</evidence>
<dbReference type="PANTHER" id="PTHR47506:SF7">
    <property type="entry name" value="TRANSCRIPTIONAL REGULATORY PROTEIN"/>
    <property type="match status" value="1"/>
</dbReference>
<dbReference type="InterPro" id="IPR001647">
    <property type="entry name" value="HTH_TetR"/>
</dbReference>
<evidence type="ECO:0000259" key="5">
    <source>
        <dbReference type="PROSITE" id="PS50977"/>
    </source>
</evidence>
<dbReference type="InterPro" id="IPR023772">
    <property type="entry name" value="DNA-bd_HTH_TetR-type_CS"/>
</dbReference>
<dbReference type="GO" id="GO:0003677">
    <property type="term" value="F:DNA binding"/>
    <property type="evidence" value="ECO:0007669"/>
    <property type="project" value="UniProtKB-UniRule"/>
</dbReference>
<accession>A0A3L7A946</accession>
<dbReference type="SUPFAM" id="SSF48498">
    <property type="entry name" value="Tetracyclin repressor-like, C-terminal domain"/>
    <property type="match status" value="1"/>
</dbReference>
<evidence type="ECO:0000313" key="7">
    <source>
        <dbReference type="Proteomes" id="UP000272503"/>
    </source>
</evidence>
<sequence length="198" mass="20647">MPRVSRAEAERNRIEIERVSSRLMRERGLSVSVADVMGAAGLTHGGFYKHFESKDDLIAVSCANAFGEAAADWNASVARSAGGDDERATLIADYLEASNRQDAGEGCPMAALATDVARSAPDAPVRDAFREGFEGLLDILTRTEPGGDAGVSARVDALADVSLMVGALVLARATAGDALSDEILAAARRALIGENLGD</sequence>
<dbReference type="Gene3D" id="1.10.357.10">
    <property type="entry name" value="Tetracycline Repressor, domain 2"/>
    <property type="match status" value="1"/>
</dbReference>
<dbReference type="AlphaFoldDB" id="A0A3L7A946"/>
<evidence type="ECO:0000256" key="1">
    <source>
        <dbReference type="ARBA" id="ARBA00023015"/>
    </source>
</evidence>
<dbReference type="OrthoDB" id="5242390at2"/>
<keyword evidence="2 4" id="KW-0238">DNA-binding</keyword>
<dbReference type="PROSITE" id="PS50977">
    <property type="entry name" value="HTH_TETR_2"/>
    <property type="match status" value="1"/>
</dbReference>
<dbReference type="PRINTS" id="PR00455">
    <property type="entry name" value="HTHTETR"/>
</dbReference>
<protein>
    <submittedName>
        <fullName evidence="6">TetR family transcriptional regulator</fullName>
    </submittedName>
</protein>